<comment type="caution">
    <text evidence="1">The sequence shown here is derived from an EMBL/GenBank/DDBJ whole genome shotgun (WGS) entry which is preliminary data.</text>
</comment>
<dbReference type="EMBL" id="JAFCMP010000510">
    <property type="protein sequence ID" value="KAG5178983.1"/>
    <property type="molecule type" value="Genomic_DNA"/>
</dbReference>
<reference evidence="1" key="1">
    <citation type="submission" date="2021-02" db="EMBL/GenBank/DDBJ databases">
        <title>First Annotated Genome of the Yellow-green Alga Tribonema minus.</title>
        <authorList>
            <person name="Mahan K.M."/>
        </authorList>
    </citation>
    <scope>NUCLEOTIDE SEQUENCE</scope>
    <source>
        <strain evidence="1">UTEX B ZZ1240</strain>
    </source>
</reference>
<evidence type="ECO:0000313" key="2">
    <source>
        <dbReference type="Proteomes" id="UP000664859"/>
    </source>
</evidence>
<dbReference type="PANTHER" id="PTHR31252">
    <property type="entry name" value="DUF4419 DOMAIN-CONTAINING PROTEIN"/>
    <property type="match status" value="1"/>
</dbReference>
<dbReference type="PANTHER" id="PTHR31252:SF11">
    <property type="entry name" value="DUF4419 DOMAIN-CONTAINING PROTEIN"/>
    <property type="match status" value="1"/>
</dbReference>
<accession>A0A835YYL6</accession>
<dbReference type="InterPro" id="IPR025533">
    <property type="entry name" value="DUF4419"/>
</dbReference>
<organism evidence="1 2">
    <name type="scientific">Tribonema minus</name>
    <dbReference type="NCBI Taxonomy" id="303371"/>
    <lineage>
        <taxon>Eukaryota</taxon>
        <taxon>Sar</taxon>
        <taxon>Stramenopiles</taxon>
        <taxon>Ochrophyta</taxon>
        <taxon>PX clade</taxon>
        <taxon>Xanthophyceae</taxon>
        <taxon>Tribonematales</taxon>
        <taxon>Tribonemataceae</taxon>
        <taxon>Tribonema</taxon>
    </lineage>
</organism>
<sequence>MPITFKIADHDARAVVDPYVRFEQETNRKDTIASTVPPASDKTYMAQSNGFVNTVVQAYNQHHHLIIRPDDVWSAITVQFSYSVKLHAEKLRPTFVDFQGTKKLKMSGEIAKNIKDPSIREWVLPGFTTTTGHDKVVGAVVLMAAVQSYFRYAYYLLTVCGLPSVTLLSELADWQALEARAKRLVEFDAGDGLMTTWSKLLAPVLAHLTLTAQGKPSTDFWSKVCHHVASGSGPPDLSGWLAVFAVFDTGGRWVGQRKSFECAPRCVASVPFRFCSVFADIFLKLRLPYKTTLSAGHFGCTIVDGTGLQPALHRQLTLATDRKKN</sequence>
<dbReference type="AlphaFoldDB" id="A0A835YYL6"/>
<dbReference type="Pfam" id="PF14388">
    <property type="entry name" value="DUF4419"/>
    <property type="match status" value="1"/>
</dbReference>
<keyword evidence="2" id="KW-1185">Reference proteome</keyword>
<evidence type="ECO:0000313" key="1">
    <source>
        <dbReference type="EMBL" id="KAG5178983.1"/>
    </source>
</evidence>
<gene>
    <name evidence="1" type="ORF">JKP88DRAFT_280725</name>
</gene>
<proteinExistence type="predicted"/>
<dbReference type="OrthoDB" id="9978173at2759"/>
<protein>
    <submittedName>
        <fullName evidence="1">Uncharacterized protein</fullName>
    </submittedName>
</protein>
<dbReference type="Proteomes" id="UP000664859">
    <property type="component" value="Unassembled WGS sequence"/>
</dbReference>
<name>A0A835YYL6_9STRA</name>